<dbReference type="Pfam" id="PF00487">
    <property type="entry name" value="FA_desaturase"/>
    <property type="match status" value="2"/>
</dbReference>
<accession>A0A0C5VQE6</accession>
<feature type="transmembrane region" description="Helical" evidence="10">
    <location>
        <begin position="45"/>
        <end position="65"/>
    </location>
</feature>
<dbReference type="Proteomes" id="UP000032266">
    <property type="component" value="Chromosome"/>
</dbReference>
<keyword evidence="13" id="KW-1185">Reference proteome</keyword>
<feature type="transmembrane region" description="Helical" evidence="10">
    <location>
        <begin position="361"/>
        <end position="381"/>
    </location>
</feature>
<organism evidence="12 13">
    <name type="scientific">Gynuella sunshinyii YC6258</name>
    <dbReference type="NCBI Taxonomy" id="1445510"/>
    <lineage>
        <taxon>Bacteria</taxon>
        <taxon>Pseudomonadati</taxon>
        <taxon>Pseudomonadota</taxon>
        <taxon>Gammaproteobacteria</taxon>
        <taxon>Oceanospirillales</taxon>
        <taxon>Saccharospirillaceae</taxon>
        <taxon>Gynuella</taxon>
    </lineage>
</organism>
<evidence type="ECO:0000256" key="4">
    <source>
        <dbReference type="ARBA" id="ARBA00022832"/>
    </source>
</evidence>
<dbReference type="HOGENOM" id="CLU_443959_0_0_6"/>
<comment type="subcellular location">
    <subcellularLocation>
        <location evidence="1">Membrane</location>
        <topology evidence="1">Multi-pass membrane protein</topology>
    </subcellularLocation>
</comment>
<evidence type="ECO:0000256" key="10">
    <source>
        <dbReference type="SAM" id="Phobius"/>
    </source>
</evidence>
<evidence type="ECO:0000256" key="6">
    <source>
        <dbReference type="ARBA" id="ARBA00023002"/>
    </source>
</evidence>
<comment type="similarity">
    <text evidence="2">Belongs to the fatty acid desaturase type 2 family.</text>
</comment>
<dbReference type="AlphaFoldDB" id="A0A0C5VQE6"/>
<dbReference type="PATRIC" id="fig|1445510.3.peg.4717"/>
<evidence type="ECO:0000256" key="1">
    <source>
        <dbReference type="ARBA" id="ARBA00004141"/>
    </source>
</evidence>
<evidence type="ECO:0000256" key="3">
    <source>
        <dbReference type="ARBA" id="ARBA00022692"/>
    </source>
</evidence>
<evidence type="ECO:0000256" key="5">
    <source>
        <dbReference type="ARBA" id="ARBA00022989"/>
    </source>
</evidence>
<feature type="transmembrane region" description="Helical" evidence="10">
    <location>
        <begin position="18"/>
        <end position="39"/>
    </location>
</feature>
<keyword evidence="3 10" id="KW-0812">Transmembrane</keyword>
<dbReference type="PANTHER" id="PTHR11351:SF3">
    <property type="entry name" value="BLL4393 PROTEIN"/>
    <property type="match status" value="1"/>
</dbReference>
<feature type="transmembrane region" description="Helical" evidence="10">
    <location>
        <begin position="480"/>
        <end position="499"/>
    </location>
</feature>
<gene>
    <name evidence="12" type="ORF">YC6258_04755</name>
</gene>
<keyword evidence="9 10" id="KW-0472">Membrane</keyword>
<reference evidence="12 13" key="1">
    <citation type="submission" date="2014-01" db="EMBL/GenBank/DDBJ databases">
        <title>Full genme sequencing of cellulolytic bacterium Gynuella sunshinyii YC6258T gen. nov., sp. nov.</title>
        <authorList>
            <person name="Khan H."/>
            <person name="Chung E.J."/>
            <person name="Chung Y.R."/>
        </authorList>
    </citation>
    <scope>NUCLEOTIDE SEQUENCE [LARGE SCALE GENOMIC DNA]</scope>
    <source>
        <strain evidence="12 13">YC6258</strain>
    </source>
</reference>
<dbReference type="EMBL" id="CP007142">
    <property type="protein sequence ID" value="AJQ96787.1"/>
    <property type="molecule type" value="Genomic_DNA"/>
</dbReference>
<evidence type="ECO:0000256" key="8">
    <source>
        <dbReference type="ARBA" id="ARBA00023098"/>
    </source>
</evidence>
<keyword evidence="4" id="KW-0276">Fatty acid metabolism</keyword>
<evidence type="ECO:0000259" key="11">
    <source>
        <dbReference type="Pfam" id="PF00487"/>
    </source>
</evidence>
<keyword evidence="5 10" id="KW-1133">Transmembrane helix</keyword>
<feature type="domain" description="Fatty acid desaturase" evidence="11">
    <location>
        <begin position="49"/>
        <end position="264"/>
    </location>
</feature>
<evidence type="ECO:0000256" key="2">
    <source>
        <dbReference type="ARBA" id="ARBA00008749"/>
    </source>
</evidence>
<evidence type="ECO:0000256" key="9">
    <source>
        <dbReference type="ARBA" id="ARBA00023136"/>
    </source>
</evidence>
<dbReference type="PRINTS" id="PR00075">
    <property type="entry name" value="FACDDSATRASE"/>
</dbReference>
<feature type="transmembrane region" description="Helical" evidence="10">
    <location>
        <begin position="505"/>
        <end position="527"/>
    </location>
</feature>
<proteinExistence type="inferred from homology"/>
<feature type="transmembrane region" description="Helical" evidence="10">
    <location>
        <begin position="193"/>
        <end position="216"/>
    </location>
</feature>
<dbReference type="GO" id="GO:0006631">
    <property type="term" value="P:fatty acid metabolic process"/>
    <property type="evidence" value="ECO:0007669"/>
    <property type="project" value="UniProtKB-KW"/>
</dbReference>
<evidence type="ECO:0000313" key="13">
    <source>
        <dbReference type="Proteomes" id="UP000032266"/>
    </source>
</evidence>
<name>A0A0C5VQE6_9GAMM</name>
<dbReference type="InterPro" id="IPR015876">
    <property type="entry name" value="Acyl-CoA_DS"/>
</dbReference>
<evidence type="ECO:0000313" key="12">
    <source>
        <dbReference type="EMBL" id="AJQ96787.1"/>
    </source>
</evidence>
<dbReference type="STRING" id="1445510.YC6258_04755"/>
<dbReference type="InterPro" id="IPR005804">
    <property type="entry name" value="FA_desaturase_dom"/>
</dbReference>
<sequence>MDMTITANDQTGIRERQLAWITVGTPTIGTLIALGLAWYEGIGALEIGLLCGMYLLTALGVEVGLHRFFSHRAFKAGPGVTAFFAIAGSMAAQGPILFWAATHRQHHSFTDKEGDPHSPCLEGNGFIARLKGWWHAHVGWLFTVKRKNWSQFVPDLFSDRTIVKLNQYYFLWVLLGLLIPTAIGAAIDQSYHGALAGLLWGGFVRIFLVDNATWCVNSMAHRFGRRPNTTRDNSRNLFWLAIPTVGGGWHNNHHAYPALAYTGLKPWQIDIGGRFIDLLGIFGLVWDIRKPEKKSPENTLDGTPDIIETAAPEGISHLDPPAARLKAAIALAVMLIPLAGFLEAIRLLLSGQLGSIDLTLFLVFYAIQMFGVSMGFHRYLAHRAFKTSRTFRALLLIAGSMAAQGPILFWVTTHRRHHRYSDHPGDPHSPNLLGQTRWQRLKGLWYAHMPWMLAPDMTSWSVYAKDVLRDRSLFFFNQTYLLWVLAGVAIPAAIGGWVTESWAGAWSGFICGGLARMFLANQFAWAVGSICHRYGSQPFDNNDHSTNNWTVATLTFGEGLQNNHHAFPAWYRHGVHWYEPDLSGWVLTLLGKMGVVWDLRSPSRAAIEKARQKTN</sequence>
<feature type="transmembrane region" description="Helical" evidence="10">
    <location>
        <begin position="168"/>
        <end position="187"/>
    </location>
</feature>
<dbReference type="CDD" id="cd03505">
    <property type="entry name" value="Delta9-FADS-like"/>
    <property type="match status" value="2"/>
</dbReference>
<evidence type="ECO:0000256" key="7">
    <source>
        <dbReference type="ARBA" id="ARBA00023004"/>
    </source>
</evidence>
<dbReference type="GO" id="GO:0004768">
    <property type="term" value="F:stearoyl-CoA 9-desaturase activity"/>
    <property type="evidence" value="ECO:0007669"/>
    <property type="project" value="UniProtKB-EC"/>
</dbReference>
<dbReference type="GO" id="GO:0016020">
    <property type="term" value="C:membrane"/>
    <property type="evidence" value="ECO:0007669"/>
    <property type="project" value="UniProtKB-SubCell"/>
</dbReference>
<keyword evidence="7" id="KW-0408">Iron</keyword>
<dbReference type="PANTHER" id="PTHR11351">
    <property type="entry name" value="ACYL-COA DESATURASE"/>
    <property type="match status" value="1"/>
</dbReference>
<keyword evidence="8" id="KW-0443">Lipid metabolism</keyword>
<protein>
    <submittedName>
        <fullName evidence="12">Fatty-acid desaturase</fullName>
        <ecNumber evidence="12">1.14.19.1</ecNumber>
    </submittedName>
</protein>
<feature type="transmembrane region" description="Helical" evidence="10">
    <location>
        <begin position="327"/>
        <end position="349"/>
    </location>
</feature>
<keyword evidence="6 12" id="KW-0560">Oxidoreductase</keyword>
<dbReference type="KEGG" id="gsn:YC6258_04755"/>
<feature type="domain" description="Fatty acid desaturase" evidence="11">
    <location>
        <begin position="361"/>
        <end position="579"/>
    </location>
</feature>
<dbReference type="EC" id="1.14.19.1" evidence="12"/>